<dbReference type="Proteomes" id="UP000316621">
    <property type="component" value="Chromosome 3"/>
</dbReference>
<keyword evidence="4" id="KW-0813">Transport</keyword>
<evidence type="ECO:0000256" key="12">
    <source>
        <dbReference type="SAM" id="Phobius"/>
    </source>
</evidence>
<feature type="region of interest" description="Disordered" evidence="11">
    <location>
        <begin position="104"/>
        <end position="123"/>
    </location>
</feature>
<protein>
    <submittedName>
        <fullName evidence="13">Uncharacterized protein</fullName>
    </submittedName>
</protein>
<evidence type="ECO:0000256" key="5">
    <source>
        <dbReference type="ARBA" id="ARBA00022692"/>
    </source>
</evidence>
<evidence type="ECO:0000256" key="1">
    <source>
        <dbReference type="ARBA" id="ARBA00004477"/>
    </source>
</evidence>
<evidence type="ECO:0000256" key="2">
    <source>
        <dbReference type="ARBA" id="ARBA00004653"/>
    </source>
</evidence>
<evidence type="ECO:0000256" key="7">
    <source>
        <dbReference type="ARBA" id="ARBA00022927"/>
    </source>
</evidence>
<dbReference type="GO" id="GO:0005789">
    <property type="term" value="C:endoplasmic reticulum membrane"/>
    <property type="evidence" value="ECO:0007669"/>
    <property type="project" value="UniProtKB-SubCell"/>
</dbReference>
<keyword evidence="14" id="KW-1185">Reference proteome</keyword>
<dbReference type="Gene3D" id="3.30.1310.10">
    <property type="entry name" value="Nucleoid-associated protein YbaB-like domain"/>
    <property type="match status" value="1"/>
</dbReference>
<dbReference type="EMBL" id="CM010717">
    <property type="protein sequence ID" value="RZC53313.1"/>
    <property type="molecule type" value="Genomic_DNA"/>
</dbReference>
<evidence type="ECO:0000256" key="8">
    <source>
        <dbReference type="ARBA" id="ARBA00022989"/>
    </source>
</evidence>
<dbReference type="Pfam" id="PF03878">
    <property type="entry name" value="YIF1"/>
    <property type="match status" value="1"/>
</dbReference>
<evidence type="ECO:0000256" key="3">
    <source>
        <dbReference type="ARBA" id="ARBA00009727"/>
    </source>
</evidence>
<evidence type="ECO:0000256" key="6">
    <source>
        <dbReference type="ARBA" id="ARBA00022824"/>
    </source>
</evidence>
<evidence type="ECO:0000256" key="11">
    <source>
        <dbReference type="SAM" id="MobiDB-lite"/>
    </source>
</evidence>
<evidence type="ECO:0000256" key="9">
    <source>
        <dbReference type="ARBA" id="ARBA00023034"/>
    </source>
</evidence>
<feature type="transmembrane region" description="Helical" evidence="12">
    <location>
        <begin position="237"/>
        <end position="258"/>
    </location>
</feature>
<evidence type="ECO:0000313" key="13">
    <source>
        <dbReference type="EMBL" id="RZC53313.1"/>
    </source>
</evidence>
<dbReference type="GO" id="GO:0015031">
    <property type="term" value="P:protein transport"/>
    <property type="evidence" value="ECO:0007669"/>
    <property type="project" value="UniProtKB-KW"/>
</dbReference>
<dbReference type="PANTHER" id="PTHR14083">
    <property type="entry name" value="YIP1 INTERACTING FACTOR HOMOLOG YIF1 PROTEIN"/>
    <property type="match status" value="1"/>
</dbReference>
<feature type="transmembrane region" description="Helical" evidence="12">
    <location>
        <begin position="369"/>
        <end position="387"/>
    </location>
</feature>
<dbReference type="STRING" id="3469.A0A4Y7IWP1"/>
<keyword evidence="10 12" id="KW-0472">Membrane</keyword>
<dbReference type="InterPro" id="IPR005578">
    <property type="entry name" value="Yif1_fam"/>
</dbReference>
<evidence type="ECO:0000256" key="10">
    <source>
        <dbReference type="ARBA" id="ARBA00023136"/>
    </source>
</evidence>
<accession>A0A4Y7IWP1</accession>
<comment type="similarity">
    <text evidence="3">Belongs to the YIF1 family.</text>
</comment>
<feature type="transmembrane region" description="Helical" evidence="12">
    <location>
        <begin position="329"/>
        <end position="349"/>
    </location>
</feature>
<dbReference type="GO" id="GO:0006888">
    <property type="term" value="P:endoplasmic reticulum to Golgi vesicle-mediated transport"/>
    <property type="evidence" value="ECO:0007669"/>
    <property type="project" value="InterPro"/>
</dbReference>
<keyword evidence="6" id="KW-0256">Endoplasmic reticulum</keyword>
<proteinExistence type="inferred from homology"/>
<name>A0A4Y7IWP1_PAPSO</name>
<evidence type="ECO:0000256" key="4">
    <source>
        <dbReference type="ARBA" id="ARBA00022448"/>
    </source>
</evidence>
<dbReference type="PANTHER" id="PTHR14083:SF3">
    <property type="entry name" value="PROTEIN YIF1B-LIKE"/>
    <property type="match status" value="1"/>
</dbReference>
<evidence type="ECO:0000313" key="14">
    <source>
        <dbReference type="Proteomes" id="UP000316621"/>
    </source>
</evidence>
<dbReference type="GO" id="GO:0000139">
    <property type="term" value="C:Golgi membrane"/>
    <property type="evidence" value="ECO:0007669"/>
    <property type="project" value="UniProtKB-SubCell"/>
</dbReference>
<dbReference type="AlphaFoldDB" id="A0A4Y7IWP1"/>
<keyword evidence="5 12" id="KW-0812">Transmembrane</keyword>
<keyword evidence="9" id="KW-0333">Golgi apparatus</keyword>
<organism evidence="13 14">
    <name type="scientific">Papaver somniferum</name>
    <name type="common">Opium poppy</name>
    <dbReference type="NCBI Taxonomy" id="3469"/>
    <lineage>
        <taxon>Eukaryota</taxon>
        <taxon>Viridiplantae</taxon>
        <taxon>Streptophyta</taxon>
        <taxon>Embryophyta</taxon>
        <taxon>Tracheophyta</taxon>
        <taxon>Spermatophyta</taxon>
        <taxon>Magnoliopsida</taxon>
        <taxon>Ranunculales</taxon>
        <taxon>Papaveraceae</taxon>
        <taxon>Papaveroideae</taxon>
        <taxon>Papaver</taxon>
    </lineage>
</organism>
<feature type="transmembrane region" description="Helical" evidence="12">
    <location>
        <begin position="301"/>
        <end position="322"/>
    </location>
</feature>
<gene>
    <name evidence="13" type="ORF">C5167_012160</name>
</gene>
<dbReference type="GO" id="GO:0005793">
    <property type="term" value="C:endoplasmic reticulum-Golgi intermediate compartment"/>
    <property type="evidence" value="ECO:0007669"/>
    <property type="project" value="TreeGrafter"/>
</dbReference>
<dbReference type="GO" id="GO:0030134">
    <property type="term" value="C:COPII-coated ER to Golgi transport vesicle"/>
    <property type="evidence" value="ECO:0007669"/>
    <property type="project" value="TreeGrafter"/>
</dbReference>
<dbReference type="Gramene" id="RZC53313">
    <property type="protein sequence ID" value="RZC53313"/>
    <property type="gene ID" value="C5167_012160"/>
</dbReference>
<sequence>MDNGNGDDAPTKAGISGNMQNLYETVKKAQMVVQVEPNQLAKFWVSIILLFYRAKFDGYSEDEVIKVTLSENQQPISTEITEAATELGAEAMKERMSDLAQSLGVRTSNDPKSSSNVNGNVQRPSILMNGKKQNPYEKGFMFGAAESELIQSGLIGAYGEKIMESGSKYVQSNMSRYFSDPQYYFQVNDDYVVNKLKVILFPFTHKGQWTRITEPVHVNQGKLSYKPPIYDINAPDLYIPLMAFVTYVFLSGLLLGLLGRFSPEALHRQFTKGLLGWILQVLLLKGILHSLGNDETPLLDIVSYSGYAFAGVVISVAGRIILLGNPSYYYYTVIGWECLCMAVFLVKIMKRVVFTEGSCRYKLYSTKRHYLLLLVAVAQIPLLFWLCNIY</sequence>
<comment type="subcellular location">
    <subcellularLocation>
        <location evidence="1">Endoplasmic reticulum membrane</location>
        <topology evidence="1">Multi-pass membrane protein</topology>
    </subcellularLocation>
    <subcellularLocation>
        <location evidence="2">Golgi apparatus membrane</location>
        <topology evidence="2">Multi-pass membrane protein</topology>
    </subcellularLocation>
</comment>
<dbReference type="InterPro" id="IPR036894">
    <property type="entry name" value="YbaB-like_sf"/>
</dbReference>
<keyword evidence="8 12" id="KW-1133">Transmembrane helix</keyword>
<reference evidence="13 14" key="1">
    <citation type="journal article" date="2018" name="Science">
        <title>The opium poppy genome and morphinan production.</title>
        <authorList>
            <person name="Guo L."/>
            <person name="Winzer T."/>
            <person name="Yang X."/>
            <person name="Li Y."/>
            <person name="Ning Z."/>
            <person name="He Z."/>
            <person name="Teodor R."/>
            <person name="Lu Y."/>
            <person name="Bowser T.A."/>
            <person name="Graham I.A."/>
            <person name="Ye K."/>
        </authorList>
    </citation>
    <scope>NUCLEOTIDE SEQUENCE [LARGE SCALE GENOMIC DNA]</scope>
    <source>
        <strain evidence="14">cv. HN1</strain>
        <tissue evidence="13">Leaves</tissue>
    </source>
</reference>
<keyword evidence="7" id="KW-0653">Protein transport</keyword>